<dbReference type="GO" id="GO:0007166">
    <property type="term" value="P:cell surface receptor signaling pathway"/>
    <property type="evidence" value="ECO:0007669"/>
    <property type="project" value="TreeGrafter"/>
</dbReference>
<reference evidence="4" key="3">
    <citation type="submission" date="2025-09" db="UniProtKB">
        <authorList>
            <consortium name="Ensembl"/>
        </authorList>
    </citation>
    <scope>IDENTIFICATION</scope>
</reference>
<evidence type="ECO:0000256" key="2">
    <source>
        <dbReference type="ARBA" id="ARBA00022859"/>
    </source>
</evidence>
<reference evidence="4 5" key="1">
    <citation type="submission" date="2020-06" db="EMBL/GenBank/DDBJ databases">
        <authorList>
            <consortium name="Wellcome Sanger Institute Data Sharing"/>
        </authorList>
    </citation>
    <scope>NUCLEOTIDE SEQUENCE [LARGE SCALE GENOMIC DNA]</scope>
</reference>
<dbReference type="InterPro" id="IPR007110">
    <property type="entry name" value="Ig-like_dom"/>
</dbReference>
<dbReference type="PROSITE" id="PS50835">
    <property type="entry name" value="IG_LIKE"/>
    <property type="match status" value="1"/>
</dbReference>
<evidence type="ECO:0000256" key="1">
    <source>
        <dbReference type="ARBA" id="ARBA00022729"/>
    </source>
</evidence>
<dbReference type="InterPro" id="IPR013106">
    <property type="entry name" value="Ig_V-set"/>
</dbReference>
<evidence type="ECO:0000313" key="5">
    <source>
        <dbReference type="Proteomes" id="UP000694580"/>
    </source>
</evidence>
<dbReference type="SMART" id="SM00406">
    <property type="entry name" value="IGv"/>
    <property type="match status" value="1"/>
</dbReference>
<dbReference type="SMART" id="SM00409">
    <property type="entry name" value="IG"/>
    <property type="match status" value="1"/>
</dbReference>
<dbReference type="Proteomes" id="UP000694580">
    <property type="component" value="Chromosome 1"/>
</dbReference>
<evidence type="ECO:0000313" key="4">
    <source>
        <dbReference type="Ensembl" id="ENSDCDP00010007348.1"/>
    </source>
</evidence>
<dbReference type="GO" id="GO:0002376">
    <property type="term" value="P:immune system process"/>
    <property type="evidence" value="ECO:0007669"/>
    <property type="project" value="UniProtKB-KW"/>
</dbReference>
<dbReference type="GO" id="GO:0005886">
    <property type="term" value="C:plasma membrane"/>
    <property type="evidence" value="ECO:0007669"/>
    <property type="project" value="TreeGrafter"/>
</dbReference>
<dbReference type="PANTHER" id="PTHR23268:SF28">
    <property type="entry name" value="T CELL RECEPTOR BETA VARIABLE 19"/>
    <property type="match status" value="1"/>
</dbReference>
<sequence>IPVSGLPWRAEGLLSSPAVMIEEGLNVTLHCSQINTTHNSMYWYRQKHGQPLELIVYLYVNLGTVENPFKERFSAKRKTNSLAINYLAAGDSAVYFCAASYHSAENPRYPVQKLFCTPPNIENELFLYLKAIGMGGA</sequence>
<dbReference type="InterPro" id="IPR013783">
    <property type="entry name" value="Ig-like_fold"/>
</dbReference>
<dbReference type="Ensembl" id="ENSDCDT00010007660.1">
    <property type="protein sequence ID" value="ENSDCDP00010007348.1"/>
    <property type="gene ID" value="ENSDCDG00010003234.1"/>
</dbReference>
<evidence type="ECO:0000259" key="3">
    <source>
        <dbReference type="PROSITE" id="PS50835"/>
    </source>
</evidence>
<keyword evidence="1" id="KW-0732">Signal</keyword>
<keyword evidence="5" id="KW-1185">Reference proteome</keyword>
<dbReference type="SUPFAM" id="SSF48726">
    <property type="entry name" value="Immunoglobulin"/>
    <property type="match status" value="1"/>
</dbReference>
<dbReference type="PANTHER" id="PTHR23268">
    <property type="entry name" value="T-CELL RECEPTOR BETA CHAIN"/>
    <property type="match status" value="1"/>
</dbReference>
<organism evidence="4 5">
    <name type="scientific">Denticeps clupeoides</name>
    <name type="common">denticle herring</name>
    <dbReference type="NCBI Taxonomy" id="299321"/>
    <lineage>
        <taxon>Eukaryota</taxon>
        <taxon>Metazoa</taxon>
        <taxon>Chordata</taxon>
        <taxon>Craniata</taxon>
        <taxon>Vertebrata</taxon>
        <taxon>Euteleostomi</taxon>
        <taxon>Actinopterygii</taxon>
        <taxon>Neopterygii</taxon>
        <taxon>Teleostei</taxon>
        <taxon>Clupei</taxon>
        <taxon>Clupeiformes</taxon>
        <taxon>Denticipitoidei</taxon>
        <taxon>Denticipitidae</taxon>
        <taxon>Denticeps</taxon>
    </lineage>
</organism>
<dbReference type="Gene3D" id="2.60.40.10">
    <property type="entry name" value="Immunoglobulins"/>
    <property type="match status" value="1"/>
</dbReference>
<feature type="domain" description="Ig-like" evidence="3">
    <location>
        <begin position="7"/>
        <end position="112"/>
    </location>
</feature>
<accession>A0AAY4AEB5</accession>
<dbReference type="GeneTree" id="ENSGT00940000170134"/>
<reference evidence="4" key="2">
    <citation type="submission" date="2025-08" db="UniProtKB">
        <authorList>
            <consortium name="Ensembl"/>
        </authorList>
    </citation>
    <scope>IDENTIFICATION</scope>
</reference>
<dbReference type="InterPro" id="IPR036179">
    <property type="entry name" value="Ig-like_dom_sf"/>
</dbReference>
<dbReference type="AlphaFoldDB" id="A0AAY4AEB5"/>
<protein>
    <recommendedName>
        <fullName evidence="3">Ig-like domain-containing protein</fullName>
    </recommendedName>
</protein>
<dbReference type="InterPro" id="IPR050413">
    <property type="entry name" value="TCR_beta_variable"/>
</dbReference>
<dbReference type="InterPro" id="IPR003599">
    <property type="entry name" value="Ig_sub"/>
</dbReference>
<keyword evidence="2" id="KW-0391">Immunity</keyword>
<proteinExistence type="predicted"/>
<dbReference type="Pfam" id="PF07686">
    <property type="entry name" value="V-set"/>
    <property type="match status" value="1"/>
</dbReference>
<name>A0AAY4AEB5_9TELE</name>